<dbReference type="EMBL" id="CP001277">
    <property type="protein sequence ID" value="ACQ68239.1"/>
    <property type="molecule type" value="Genomic_DNA"/>
</dbReference>
<protein>
    <submittedName>
        <fullName evidence="1">Uncharacterized protein</fullName>
    </submittedName>
</protein>
<dbReference type="Proteomes" id="UP000002334">
    <property type="component" value="Chromosome"/>
</dbReference>
<dbReference type="AlphaFoldDB" id="C4K6P6"/>
<evidence type="ECO:0000313" key="2">
    <source>
        <dbReference type="Proteomes" id="UP000002334"/>
    </source>
</evidence>
<keyword evidence="2" id="KW-1185">Reference proteome</keyword>
<organism evidence="1 2">
    <name type="scientific">Hamiltonella defensa subsp. Acyrthosiphon pisum (strain 5AT)</name>
    <dbReference type="NCBI Taxonomy" id="572265"/>
    <lineage>
        <taxon>Bacteria</taxon>
        <taxon>Pseudomonadati</taxon>
        <taxon>Pseudomonadota</taxon>
        <taxon>Gammaproteobacteria</taxon>
        <taxon>Enterobacterales</taxon>
        <taxon>Enterobacteriaceae</taxon>
        <taxon>aphid secondary symbionts</taxon>
        <taxon>Candidatus Williamhamiltonella</taxon>
    </lineage>
</organism>
<evidence type="ECO:0000313" key="1">
    <source>
        <dbReference type="EMBL" id="ACQ68239.1"/>
    </source>
</evidence>
<name>C4K6P6_HAMD5</name>
<dbReference type="HOGENOM" id="CLU_3310704_0_0_6"/>
<accession>C4K6P6</accession>
<dbReference type="KEGG" id="hde:HDEF_1627"/>
<dbReference type="STRING" id="572265.HDEF_1627"/>
<proteinExistence type="predicted"/>
<reference evidence="1 2" key="1">
    <citation type="journal article" date="2009" name="Proc. Natl. Acad. Sci. U.S.A.">
        <title>Hamiltonella defensa, genome evolution of protective bacterial endosymbiont from pathogenic ancestors.</title>
        <authorList>
            <person name="Degnan P.H."/>
            <person name="Yu Y."/>
            <person name="Sisneros N."/>
            <person name="Wing R.A."/>
            <person name="Moran N.A."/>
        </authorList>
    </citation>
    <scope>NUCLEOTIDE SEQUENCE [LARGE SCALE GENOMIC DNA]</scope>
    <source>
        <strain evidence="2">5AT</strain>
    </source>
</reference>
<gene>
    <name evidence="1" type="ordered locus">HDEF_1627</name>
</gene>
<sequence>MNLKLTGNAIFKNEGEKNMIWFFALHINRFSLKQILQPH</sequence>